<reference evidence="2 3" key="1">
    <citation type="journal article" date="2021" name="Elife">
        <title>Chloroplast acquisition without the gene transfer in kleptoplastic sea slugs, Plakobranchus ocellatus.</title>
        <authorList>
            <person name="Maeda T."/>
            <person name="Takahashi S."/>
            <person name="Yoshida T."/>
            <person name="Shimamura S."/>
            <person name="Takaki Y."/>
            <person name="Nagai Y."/>
            <person name="Toyoda A."/>
            <person name="Suzuki Y."/>
            <person name="Arimoto A."/>
            <person name="Ishii H."/>
            <person name="Satoh N."/>
            <person name="Nishiyama T."/>
            <person name="Hasebe M."/>
            <person name="Maruyama T."/>
            <person name="Minagawa J."/>
            <person name="Obokata J."/>
            <person name="Shigenobu S."/>
        </authorList>
    </citation>
    <scope>NUCLEOTIDE SEQUENCE [LARGE SCALE GENOMIC DNA]</scope>
</reference>
<organism evidence="2 3">
    <name type="scientific">Elysia marginata</name>
    <dbReference type="NCBI Taxonomy" id="1093978"/>
    <lineage>
        <taxon>Eukaryota</taxon>
        <taxon>Metazoa</taxon>
        <taxon>Spiralia</taxon>
        <taxon>Lophotrochozoa</taxon>
        <taxon>Mollusca</taxon>
        <taxon>Gastropoda</taxon>
        <taxon>Heterobranchia</taxon>
        <taxon>Euthyneura</taxon>
        <taxon>Panpulmonata</taxon>
        <taxon>Sacoglossa</taxon>
        <taxon>Placobranchoidea</taxon>
        <taxon>Plakobranchidae</taxon>
        <taxon>Elysia</taxon>
    </lineage>
</organism>
<dbReference type="AlphaFoldDB" id="A0AAV4GRU1"/>
<gene>
    <name evidence="2" type="ORF">ElyMa_002519800</name>
</gene>
<name>A0AAV4GRU1_9GAST</name>
<keyword evidence="1" id="KW-1133">Transmembrane helix</keyword>
<sequence length="106" mass="11547">MAATLAESVQGNGLFNLQTLLNALPGTNEKQCLQCKPRKIYCILFDHCSHSSGQSNFSMLTNEKQYLAFCSVNHVRYTAFCLTTAVTALGGLILACRGRSSARPTE</sequence>
<evidence type="ECO:0000313" key="2">
    <source>
        <dbReference type="EMBL" id="GFR88523.1"/>
    </source>
</evidence>
<evidence type="ECO:0000313" key="3">
    <source>
        <dbReference type="Proteomes" id="UP000762676"/>
    </source>
</evidence>
<keyword evidence="3" id="KW-1185">Reference proteome</keyword>
<keyword evidence="1" id="KW-0472">Membrane</keyword>
<feature type="transmembrane region" description="Helical" evidence="1">
    <location>
        <begin position="77"/>
        <end position="96"/>
    </location>
</feature>
<dbReference type="Proteomes" id="UP000762676">
    <property type="component" value="Unassembled WGS sequence"/>
</dbReference>
<protein>
    <submittedName>
        <fullName evidence="2">Uncharacterized protein</fullName>
    </submittedName>
</protein>
<keyword evidence="1" id="KW-0812">Transmembrane</keyword>
<evidence type="ECO:0000256" key="1">
    <source>
        <dbReference type="SAM" id="Phobius"/>
    </source>
</evidence>
<comment type="caution">
    <text evidence="2">The sequence shown here is derived from an EMBL/GenBank/DDBJ whole genome shotgun (WGS) entry which is preliminary data.</text>
</comment>
<accession>A0AAV4GRU1</accession>
<dbReference type="EMBL" id="BMAT01005167">
    <property type="protein sequence ID" value="GFR88523.1"/>
    <property type="molecule type" value="Genomic_DNA"/>
</dbReference>
<proteinExistence type="predicted"/>